<feature type="region of interest" description="Disordered" evidence="1">
    <location>
        <begin position="1"/>
        <end position="46"/>
    </location>
</feature>
<keyword evidence="4" id="KW-1185">Reference proteome</keyword>
<accession>A0ABN2A5P9</accession>
<keyword evidence="2" id="KW-0812">Transmembrane</keyword>
<feature type="compositionally biased region" description="Basic and acidic residues" evidence="1">
    <location>
        <begin position="37"/>
        <end position="46"/>
    </location>
</feature>
<evidence type="ECO:0000313" key="4">
    <source>
        <dbReference type="Proteomes" id="UP001501470"/>
    </source>
</evidence>
<protein>
    <submittedName>
        <fullName evidence="3">Uncharacterized protein</fullName>
    </submittedName>
</protein>
<organism evidence="3 4">
    <name type="scientific">Dactylosporangium maewongense</name>
    <dbReference type="NCBI Taxonomy" id="634393"/>
    <lineage>
        <taxon>Bacteria</taxon>
        <taxon>Bacillati</taxon>
        <taxon>Actinomycetota</taxon>
        <taxon>Actinomycetes</taxon>
        <taxon>Micromonosporales</taxon>
        <taxon>Micromonosporaceae</taxon>
        <taxon>Dactylosporangium</taxon>
    </lineage>
</organism>
<feature type="transmembrane region" description="Helical" evidence="2">
    <location>
        <begin position="52"/>
        <end position="74"/>
    </location>
</feature>
<sequence>MDDNPAGQPAPSEDPKPKASENPDKPRSNRHGRRLQRIREEIERNRTDGPAIPTWVLALTLVLIIAVMAALVVYS</sequence>
<reference evidence="3 4" key="1">
    <citation type="journal article" date="2019" name="Int. J. Syst. Evol. Microbiol.">
        <title>The Global Catalogue of Microorganisms (GCM) 10K type strain sequencing project: providing services to taxonomists for standard genome sequencing and annotation.</title>
        <authorList>
            <consortium name="The Broad Institute Genomics Platform"/>
            <consortium name="The Broad Institute Genome Sequencing Center for Infectious Disease"/>
            <person name="Wu L."/>
            <person name="Ma J."/>
        </authorList>
    </citation>
    <scope>NUCLEOTIDE SEQUENCE [LARGE SCALE GENOMIC DNA]</scope>
    <source>
        <strain evidence="3 4">JCM 15933</strain>
    </source>
</reference>
<evidence type="ECO:0000256" key="1">
    <source>
        <dbReference type="SAM" id="MobiDB-lite"/>
    </source>
</evidence>
<dbReference type="Proteomes" id="UP001501470">
    <property type="component" value="Unassembled WGS sequence"/>
</dbReference>
<keyword evidence="2" id="KW-0472">Membrane</keyword>
<gene>
    <name evidence="3" type="ORF">GCM10009827_027150</name>
</gene>
<feature type="compositionally biased region" description="Basic and acidic residues" evidence="1">
    <location>
        <begin position="13"/>
        <end position="27"/>
    </location>
</feature>
<dbReference type="RefSeq" id="WP_344502184.1">
    <property type="nucleotide sequence ID" value="NZ_BAAAQD010000004.1"/>
</dbReference>
<proteinExistence type="predicted"/>
<name>A0ABN2A5P9_9ACTN</name>
<dbReference type="EMBL" id="BAAAQD010000004">
    <property type="protein sequence ID" value="GAA1511456.1"/>
    <property type="molecule type" value="Genomic_DNA"/>
</dbReference>
<evidence type="ECO:0000313" key="3">
    <source>
        <dbReference type="EMBL" id="GAA1511456.1"/>
    </source>
</evidence>
<keyword evidence="2" id="KW-1133">Transmembrane helix</keyword>
<evidence type="ECO:0000256" key="2">
    <source>
        <dbReference type="SAM" id="Phobius"/>
    </source>
</evidence>
<comment type="caution">
    <text evidence="3">The sequence shown here is derived from an EMBL/GenBank/DDBJ whole genome shotgun (WGS) entry which is preliminary data.</text>
</comment>